<gene>
    <name evidence="5" type="ORF">ACFFJ3_15955</name>
</gene>
<dbReference type="InterPro" id="IPR016032">
    <property type="entry name" value="Sig_transdc_resp-reg_C-effctor"/>
</dbReference>
<dbReference type="Pfam" id="PF00486">
    <property type="entry name" value="Trans_reg_C"/>
    <property type="match status" value="1"/>
</dbReference>
<feature type="DNA-binding region" description="OmpR/PhoB-type" evidence="2">
    <location>
        <begin position="1"/>
        <end position="103"/>
    </location>
</feature>
<evidence type="ECO:0000256" key="2">
    <source>
        <dbReference type="PROSITE-ProRule" id="PRU01091"/>
    </source>
</evidence>
<dbReference type="SUPFAM" id="SSF46894">
    <property type="entry name" value="C-terminal effector domain of the bipartite response regulators"/>
    <property type="match status" value="1"/>
</dbReference>
<protein>
    <submittedName>
        <fullName evidence="5">Transcriptional regulator</fullName>
    </submittedName>
</protein>
<reference evidence="5 6" key="1">
    <citation type="submission" date="2024-09" db="EMBL/GenBank/DDBJ databases">
        <authorList>
            <person name="Sun Q."/>
            <person name="Mori K."/>
        </authorList>
    </citation>
    <scope>NUCLEOTIDE SEQUENCE [LARGE SCALE GENOMIC DNA]</scope>
    <source>
        <strain evidence="5 6">CCM 8626</strain>
    </source>
</reference>
<dbReference type="RefSeq" id="WP_380677095.1">
    <property type="nucleotide sequence ID" value="NZ_CP173186.1"/>
</dbReference>
<keyword evidence="3" id="KW-0812">Transmembrane</keyword>
<proteinExistence type="predicted"/>
<keyword evidence="3" id="KW-1133">Transmembrane helix</keyword>
<accession>A0ABV6EG59</accession>
<dbReference type="PROSITE" id="PS51755">
    <property type="entry name" value="OMPR_PHOB"/>
    <property type="match status" value="1"/>
</dbReference>
<evidence type="ECO:0000259" key="4">
    <source>
        <dbReference type="PROSITE" id="PS51755"/>
    </source>
</evidence>
<dbReference type="InterPro" id="IPR036388">
    <property type="entry name" value="WH-like_DNA-bd_sf"/>
</dbReference>
<dbReference type="EMBL" id="JBHLXG010000017">
    <property type="protein sequence ID" value="MFC0227971.1"/>
    <property type="molecule type" value="Genomic_DNA"/>
</dbReference>
<dbReference type="Gene3D" id="1.10.10.10">
    <property type="entry name" value="Winged helix-like DNA-binding domain superfamily/Winged helix DNA-binding domain"/>
    <property type="match status" value="1"/>
</dbReference>
<evidence type="ECO:0000256" key="1">
    <source>
        <dbReference type="ARBA" id="ARBA00023125"/>
    </source>
</evidence>
<evidence type="ECO:0000313" key="5">
    <source>
        <dbReference type="EMBL" id="MFC0227971.1"/>
    </source>
</evidence>
<organism evidence="5 6">
    <name type="scientific">Serratia aquatilis</name>
    <dbReference type="NCBI Taxonomy" id="1737515"/>
    <lineage>
        <taxon>Bacteria</taxon>
        <taxon>Pseudomonadati</taxon>
        <taxon>Pseudomonadota</taxon>
        <taxon>Gammaproteobacteria</taxon>
        <taxon>Enterobacterales</taxon>
        <taxon>Yersiniaceae</taxon>
        <taxon>Serratia</taxon>
    </lineage>
</organism>
<keyword evidence="6" id="KW-1185">Reference proteome</keyword>
<keyword evidence="1 2" id="KW-0238">DNA-binding</keyword>
<name>A0ABV6EG59_9GAMM</name>
<keyword evidence="3" id="KW-0472">Membrane</keyword>
<comment type="caution">
    <text evidence="5">The sequence shown here is derived from an EMBL/GenBank/DDBJ whole genome shotgun (WGS) entry which is preliminary data.</text>
</comment>
<evidence type="ECO:0000313" key="6">
    <source>
        <dbReference type="Proteomes" id="UP001589792"/>
    </source>
</evidence>
<sequence length="164" mass="18710">MKYIINARLVFDSDNRTLFLQESPEQSIEIGFTSSRLLVEMLENIAGVDREYLLETVWSNHGLRPSNNNLNNQISLLRKSISSLTAYDDLIITLPKKGFMINKRYVIDVESDKPVKAPRVKWRKNGQASTFSISFWILSIMVIVLTSLLGYVVSHEHSSIFGLC</sequence>
<dbReference type="SMART" id="SM00862">
    <property type="entry name" value="Trans_reg_C"/>
    <property type="match status" value="1"/>
</dbReference>
<evidence type="ECO:0000256" key="3">
    <source>
        <dbReference type="SAM" id="Phobius"/>
    </source>
</evidence>
<dbReference type="Proteomes" id="UP001589792">
    <property type="component" value="Unassembled WGS sequence"/>
</dbReference>
<dbReference type="InterPro" id="IPR001867">
    <property type="entry name" value="OmpR/PhoB-type_DNA-bd"/>
</dbReference>
<feature type="transmembrane region" description="Helical" evidence="3">
    <location>
        <begin position="131"/>
        <end position="153"/>
    </location>
</feature>
<feature type="domain" description="OmpR/PhoB-type" evidence="4">
    <location>
        <begin position="1"/>
        <end position="103"/>
    </location>
</feature>